<dbReference type="RefSeq" id="WP_023569841.1">
    <property type="nucleotide sequence ID" value="NZ_AVBI01000004.1"/>
</dbReference>
<evidence type="ECO:0000313" key="2">
    <source>
        <dbReference type="Proteomes" id="UP000319848"/>
    </source>
</evidence>
<gene>
    <name evidence="1" type="ORF">IP98_02637</name>
</gene>
<accession>V6SAD3</accession>
<organism evidence="1 2">
    <name type="scientific">Flavobacterium cauense R2A-7</name>
    <dbReference type="NCBI Taxonomy" id="1341154"/>
    <lineage>
        <taxon>Bacteria</taxon>
        <taxon>Pseudomonadati</taxon>
        <taxon>Bacteroidota</taxon>
        <taxon>Flavobacteriia</taxon>
        <taxon>Flavobacteriales</taxon>
        <taxon>Flavobacteriaceae</taxon>
        <taxon>Flavobacterium</taxon>
    </lineage>
</organism>
<evidence type="ECO:0000313" key="1">
    <source>
        <dbReference type="EMBL" id="TWI08924.1"/>
    </source>
</evidence>
<dbReference type="OrthoDB" id="5701146at2"/>
<dbReference type="Proteomes" id="UP000319848">
    <property type="component" value="Unassembled WGS sequence"/>
</dbReference>
<name>V6SAD3_9FLAO</name>
<reference evidence="1 2" key="1">
    <citation type="journal article" date="2015" name="Stand. Genomic Sci.">
        <title>Genomic Encyclopedia of Bacterial and Archaeal Type Strains, Phase III: the genomes of soil and plant-associated and newly described type strains.</title>
        <authorList>
            <person name="Whitman W.B."/>
            <person name="Woyke T."/>
            <person name="Klenk H.P."/>
            <person name="Zhou Y."/>
            <person name="Lilburn T.G."/>
            <person name="Beck B.J."/>
            <person name="De Vos P."/>
            <person name="Vandamme P."/>
            <person name="Eisen J.A."/>
            <person name="Garrity G."/>
            <person name="Hugenholtz P."/>
            <person name="Kyrpides N.C."/>
        </authorList>
    </citation>
    <scope>NUCLEOTIDE SEQUENCE [LARGE SCALE GENOMIC DNA]</scope>
    <source>
        <strain evidence="1 2">CGMCC 1.7270</strain>
    </source>
</reference>
<dbReference type="AlphaFoldDB" id="V6SAD3"/>
<protein>
    <submittedName>
        <fullName evidence="1">Uncharacterized protein</fullName>
    </submittedName>
</protein>
<proteinExistence type="predicted"/>
<sequence>MIIYPKNGIGDLLFGMRQQHVVALIGKPSKQFTDEEKNVIYLYNQYKLRLTFYEEEEFRLGYMVISHPDTILFDAKVIGAHPNDIKKVAPEKKYKTWELAEEDGVDSYFNEDNWLMLISEFDEITKVEVGAIINDEDEFDWKFSG</sequence>
<keyword evidence="2" id="KW-1185">Reference proteome</keyword>
<dbReference type="EMBL" id="VLKQ01000014">
    <property type="protein sequence ID" value="TWI08924.1"/>
    <property type="molecule type" value="Genomic_DNA"/>
</dbReference>
<comment type="caution">
    <text evidence="1">The sequence shown here is derived from an EMBL/GenBank/DDBJ whole genome shotgun (WGS) entry which is preliminary data.</text>
</comment>